<keyword evidence="8" id="KW-0594">Phospholipid biosynthesis</keyword>
<evidence type="ECO:0000256" key="12">
    <source>
        <dbReference type="SAM" id="MobiDB-lite"/>
    </source>
</evidence>
<keyword evidence="7" id="KW-0443">Lipid metabolism</keyword>
<dbReference type="STRING" id="246404.A0A507FAU9"/>
<proteinExistence type="inferred from homology"/>
<keyword evidence="9" id="KW-1208">Phospholipid metabolism</keyword>
<evidence type="ECO:0000256" key="5">
    <source>
        <dbReference type="ARBA" id="ARBA00022679"/>
    </source>
</evidence>
<dbReference type="InterPro" id="IPR025202">
    <property type="entry name" value="PLD-like_dom"/>
</dbReference>
<dbReference type="Proteomes" id="UP000320333">
    <property type="component" value="Unassembled WGS sequence"/>
</dbReference>
<protein>
    <recommendedName>
        <fullName evidence="3">CDP-diacylglycerol--glycerol-3-phosphate 1-phosphatidyltransferase</fullName>
        <ecNumber evidence="3">2.7.8.5</ecNumber>
    </recommendedName>
</protein>
<evidence type="ECO:0000313" key="14">
    <source>
        <dbReference type="EMBL" id="TPX73262.1"/>
    </source>
</evidence>
<evidence type="ECO:0000256" key="11">
    <source>
        <dbReference type="SAM" id="Coils"/>
    </source>
</evidence>
<dbReference type="InterPro" id="IPR008636">
    <property type="entry name" value="Hook_C"/>
</dbReference>
<feature type="region of interest" description="Disordered" evidence="12">
    <location>
        <begin position="244"/>
        <end position="269"/>
    </location>
</feature>
<dbReference type="Gene3D" id="3.30.870.10">
    <property type="entry name" value="Endonuclease Chain A"/>
    <property type="match status" value="1"/>
</dbReference>
<keyword evidence="4" id="KW-0444">Lipid biosynthesis</keyword>
<feature type="coiled-coil region" evidence="11">
    <location>
        <begin position="670"/>
        <end position="711"/>
    </location>
</feature>
<accession>A0A507FAU9</accession>
<evidence type="ECO:0000256" key="8">
    <source>
        <dbReference type="ARBA" id="ARBA00023209"/>
    </source>
</evidence>
<dbReference type="EC" id="2.7.8.5" evidence="3"/>
<gene>
    <name evidence="14" type="primary">PGS1</name>
    <name evidence="14" type="ORF">CcCBS67573_g05456</name>
</gene>
<dbReference type="InterPro" id="IPR043936">
    <property type="entry name" value="HOOK_N"/>
</dbReference>
<dbReference type="Gene3D" id="1.10.287.1490">
    <property type="match status" value="1"/>
</dbReference>
<feature type="compositionally biased region" description="Low complexity" evidence="12">
    <location>
        <begin position="255"/>
        <end position="264"/>
    </location>
</feature>
<keyword evidence="6" id="KW-0677">Repeat</keyword>
<dbReference type="GO" id="GO:0030705">
    <property type="term" value="P:cytoskeleton-dependent intracellular transport"/>
    <property type="evidence" value="ECO:0007669"/>
    <property type="project" value="InterPro"/>
</dbReference>
<dbReference type="UniPathway" id="UPA00084">
    <property type="reaction ID" value="UER00503"/>
</dbReference>
<feature type="coiled-coil region" evidence="11">
    <location>
        <begin position="561"/>
        <end position="616"/>
    </location>
</feature>
<evidence type="ECO:0000256" key="2">
    <source>
        <dbReference type="ARBA" id="ARBA00010682"/>
    </source>
</evidence>
<evidence type="ECO:0000256" key="4">
    <source>
        <dbReference type="ARBA" id="ARBA00022516"/>
    </source>
</evidence>
<dbReference type="PROSITE" id="PS50035">
    <property type="entry name" value="PLD"/>
    <property type="match status" value="1"/>
</dbReference>
<dbReference type="GO" id="GO:0005739">
    <property type="term" value="C:mitochondrion"/>
    <property type="evidence" value="ECO:0007669"/>
    <property type="project" value="TreeGrafter"/>
</dbReference>
<dbReference type="GO" id="GO:0008017">
    <property type="term" value="F:microtubule binding"/>
    <property type="evidence" value="ECO:0007669"/>
    <property type="project" value="InterPro"/>
</dbReference>
<keyword evidence="15" id="KW-1185">Reference proteome</keyword>
<dbReference type="GO" id="GO:0032049">
    <property type="term" value="P:cardiolipin biosynthetic process"/>
    <property type="evidence" value="ECO:0007669"/>
    <property type="project" value="InterPro"/>
</dbReference>
<feature type="domain" description="PLD phosphodiesterase" evidence="13">
    <location>
        <begin position="878"/>
        <end position="904"/>
    </location>
</feature>
<evidence type="ECO:0000256" key="9">
    <source>
        <dbReference type="ARBA" id="ARBA00023264"/>
    </source>
</evidence>
<dbReference type="InterPro" id="IPR036872">
    <property type="entry name" value="CH_dom_sf"/>
</dbReference>
<evidence type="ECO:0000256" key="7">
    <source>
        <dbReference type="ARBA" id="ARBA00023098"/>
    </source>
</evidence>
<evidence type="ECO:0000256" key="10">
    <source>
        <dbReference type="ARBA" id="ARBA00048586"/>
    </source>
</evidence>
<dbReference type="InterPro" id="IPR001736">
    <property type="entry name" value="PLipase_D/transphosphatidylase"/>
</dbReference>
<name>A0A507FAU9_9FUNG</name>
<evidence type="ECO:0000256" key="3">
    <source>
        <dbReference type="ARBA" id="ARBA00013170"/>
    </source>
</evidence>
<dbReference type="PANTHER" id="PTHR12586:SF1">
    <property type="entry name" value="CDP-DIACYLGLYCEROL--GLYCEROL-3-PHOSPHATE 3-PHOSPHATIDYLTRANSFERASE, MITOCHONDRIAL"/>
    <property type="match status" value="1"/>
</dbReference>
<dbReference type="SUPFAM" id="SSF56024">
    <property type="entry name" value="Phospholipase D/nuclease"/>
    <property type="match status" value="1"/>
</dbReference>
<comment type="catalytic activity">
    <reaction evidence="10">
        <text>a CDP-1,2-diacyl-sn-glycerol + sn-glycerol 3-phosphate = a 1,2-diacyl-sn-glycero-3-phospho-(1'-sn-glycero-3'-phosphate) + CMP + H(+)</text>
        <dbReference type="Rhea" id="RHEA:12593"/>
        <dbReference type="ChEBI" id="CHEBI:15378"/>
        <dbReference type="ChEBI" id="CHEBI:57597"/>
        <dbReference type="ChEBI" id="CHEBI:58332"/>
        <dbReference type="ChEBI" id="CHEBI:60110"/>
        <dbReference type="ChEBI" id="CHEBI:60377"/>
        <dbReference type="EC" id="2.7.8.5"/>
    </reaction>
</comment>
<dbReference type="Pfam" id="PF05622">
    <property type="entry name" value="HOOK"/>
    <property type="match status" value="1"/>
</dbReference>
<feature type="region of interest" description="Disordered" evidence="12">
    <location>
        <begin position="1128"/>
        <end position="1147"/>
    </location>
</feature>
<comment type="caution">
    <text evidence="14">The sequence shown here is derived from an EMBL/GenBank/DDBJ whole genome shotgun (WGS) entry which is preliminary data.</text>
</comment>
<dbReference type="InterPro" id="IPR016270">
    <property type="entry name" value="PGS1"/>
</dbReference>
<dbReference type="PANTHER" id="PTHR12586">
    <property type="entry name" value="CDP-DIACYLGLYCEROL--SERINE O-PHOSPHATIDYLTRANSFERASE"/>
    <property type="match status" value="1"/>
</dbReference>
<dbReference type="EMBL" id="QEAP01000197">
    <property type="protein sequence ID" value="TPX73262.1"/>
    <property type="molecule type" value="Genomic_DNA"/>
</dbReference>
<dbReference type="GO" id="GO:0008444">
    <property type="term" value="F:CDP-diacylglycerol-glycerol-3-phosphate 3-phosphatidyltransferase activity"/>
    <property type="evidence" value="ECO:0007669"/>
    <property type="project" value="UniProtKB-EC"/>
</dbReference>
<dbReference type="AlphaFoldDB" id="A0A507FAU9"/>
<dbReference type="Pfam" id="PF13091">
    <property type="entry name" value="PLDc_2"/>
    <property type="match status" value="1"/>
</dbReference>
<dbReference type="SUPFAM" id="SSF116907">
    <property type="entry name" value="Hook domain"/>
    <property type="match status" value="1"/>
</dbReference>
<feature type="coiled-coil region" evidence="11">
    <location>
        <begin position="368"/>
        <end position="452"/>
    </location>
</feature>
<dbReference type="CDD" id="cd22211">
    <property type="entry name" value="HkD_SF"/>
    <property type="match status" value="1"/>
</dbReference>
<sequence>MDAAFLEWALTFRLSHSPSGLGDFCDGGLINEILAEIDGQWFKRLRTVDAGDNWVLKFNGLKKTYKLVTSYYEEVLNQPHAITAFSGDLFVPNLTAIARDNDTDELLKLGRLIVALAVQSDNNQAYIEKIQGLKPESQHALMLAIEQVMARLTEATNNASLMDDQSRPERPGTSMLAPEEKLALEAENFSLNEQLRTLKQKYDSVVSEKKELLDIQSKDSSSGGDTNKMDFVLRTQINHLKAELEKSEDRRAEAESISQQQASSLKEVSKKLEDATRKAEEVVRLKDQLDEFRHFADKLQKSEAMIEKYKKKMEESADLRKQMKALETQNSNLLDRSNQLEEEYRKVSSYKPLMDTYKEQIGAMEGKNSALQVENSKLEFEINESRAKVDRLEALRRNDLDQIQTLEDQVREMELMEGVTSSMEGSLGADLTNSLRQKIAQLEKEVETSKASGGHERIYVLENLLEDTTRLKNKFENDFMSTFQRNLALENEMKQLRNVSSADSDETISKLRGQLNEYQQELATAHRRLAEAEIALTQGIGQSLGSSGVGSLDQETVKRQIDSYEKEIRLQTTQINKLQGEKGALESQIAELRDSLVQEERTNEDLKSALNAFENKTAADETAQKVAATTQKIVLLTEQNTKVLKALKEAKKHILTQDKQIKDLKSTAPKDNFMEAIQSYEATLAEKNAELERAKKELADTRRAAKREQALMLSAWYDLGIHQQRRGTLQQNGGGAFLKCVPVVELEKIVDGVKKQELMEADGEKIHILETPTDFYQQLVHGIDRATSRIAIASLYVGSGETDLVAHLEAALSSRRQLKLDILVDHMRGTRPDKDQSSTATLLSPLAIQFPERVRIALFQFPSVNPARTLVGPRFNEAFGLQHIKAYVFDDDVIISGANLNSDYFTNRQDRYILIKDNPQLASHFSKIISKMSTYSNTVSTANPGEIVKHSHSLADMQQGLKQLTGTYSTNKPLHTRPSASDPETIITPLFQAGPLNLLEESQAFESILKNAGAERGEGASVVISSAYFNLPRRFHDAVLKSRAKYQFLLAAPEANGFFGSKGISRHLPFAYTFLTHEFWKKVLANGKQDQIEIRETLDIRSWKASTHDDDWKFKLWIPIFESRLGSPGCDPNSKRGLAEETGRKSA</sequence>
<dbReference type="GO" id="GO:0031122">
    <property type="term" value="P:cytoplasmic microtubule organization"/>
    <property type="evidence" value="ECO:0007669"/>
    <property type="project" value="InterPro"/>
</dbReference>
<evidence type="ECO:0000256" key="6">
    <source>
        <dbReference type="ARBA" id="ARBA00022737"/>
    </source>
</evidence>
<feature type="compositionally biased region" description="Basic and acidic residues" evidence="12">
    <location>
        <begin position="244"/>
        <end position="254"/>
    </location>
</feature>
<evidence type="ECO:0000313" key="15">
    <source>
        <dbReference type="Proteomes" id="UP000320333"/>
    </source>
</evidence>
<feature type="coiled-coil region" evidence="11">
    <location>
        <begin position="501"/>
        <end position="535"/>
    </location>
</feature>
<evidence type="ECO:0000256" key="1">
    <source>
        <dbReference type="ARBA" id="ARBA00005042"/>
    </source>
</evidence>
<dbReference type="Pfam" id="PF19047">
    <property type="entry name" value="HOOK_N"/>
    <property type="match status" value="1"/>
</dbReference>
<feature type="compositionally biased region" description="Basic and acidic residues" evidence="12">
    <location>
        <begin position="1133"/>
        <end position="1147"/>
    </location>
</feature>
<comment type="similarity">
    <text evidence="2">Belongs to the CDP-alcohol phosphatidyltransferase class-II family.</text>
</comment>
<organism evidence="14 15">
    <name type="scientific">Chytriomyces confervae</name>
    <dbReference type="NCBI Taxonomy" id="246404"/>
    <lineage>
        <taxon>Eukaryota</taxon>
        <taxon>Fungi</taxon>
        <taxon>Fungi incertae sedis</taxon>
        <taxon>Chytridiomycota</taxon>
        <taxon>Chytridiomycota incertae sedis</taxon>
        <taxon>Chytridiomycetes</taxon>
        <taxon>Chytridiales</taxon>
        <taxon>Chytriomycetaceae</taxon>
        <taxon>Chytriomyces</taxon>
    </lineage>
</organism>
<evidence type="ECO:0000259" key="13">
    <source>
        <dbReference type="PROSITE" id="PS50035"/>
    </source>
</evidence>
<keyword evidence="11" id="KW-0175">Coiled coil</keyword>
<dbReference type="CDD" id="cd09135">
    <property type="entry name" value="PLDc_PGS1_euk_1"/>
    <property type="match status" value="1"/>
</dbReference>
<dbReference type="Gene3D" id="1.10.418.10">
    <property type="entry name" value="Calponin-like domain"/>
    <property type="match status" value="1"/>
</dbReference>
<dbReference type="OrthoDB" id="49395at2759"/>
<comment type="pathway">
    <text evidence="1">Phospholipid metabolism; phosphatidylglycerol biosynthesis; phosphatidylglycerol from CDP-diacylglycerol: step 1/2.</text>
</comment>
<reference evidence="14 15" key="1">
    <citation type="journal article" date="2019" name="Sci. Rep.">
        <title>Comparative genomics of chytrid fungi reveal insights into the obligate biotrophic and pathogenic lifestyle of Synchytrium endobioticum.</title>
        <authorList>
            <person name="van de Vossenberg B.T.L.H."/>
            <person name="Warris S."/>
            <person name="Nguyen H.D.T."/>
            <person name="van Gent-Pelzer M.P.E."/>
            <person name="Joly D.L."/>
            <person name="van de Geest H.C."/>
            <person name="Bonants P.J.M."/>
            <person name="Smith D.S."/>
            <person name="Levesque C.A."/>
            <person name="van der Lee T.A.J."/>
        </authorList>
    </citation>
    <scope>NUCLEOTIDE SEQUENCE [LARGE SCALE GENOMIC DNA]</scope>
    <source>
        <strain evidence="14 15">CBS 675.73</strain>
    </source>
</reference>
<keyword evidence="5 14" id="KW-0808">Transferase</keyword>